<evidence type="ECO:0000313" key="2">
    <source>
        <dbReference type="Proteomes" id="UP000789366"/>
    </source>
</evidence>
<proteinExistence type="predicted"/>
<reference evidence="1" key="1">
    <citation type="submission" date="2021-06" db="EMBL/GenBank/DDBJ databases">
        <authorList>
            <person name="Kallberg Y."/>
            <person name="Tangrot J."/>
            <person name="Rosling A."/>
        </authorList>
    </citation>
    <scope>NUCLEOTIDE SEQUENCE</scope>
    <source>
        <strain evidence="1">28 12/20/2015</strain>
    </source>
</reference>
<organism evidence="1 2">
    <name type="scientific">Cetraspora pellucida</name>
    <dbReference type="NCBI Taxonomy" id="1433469"/>
    <lineage>
        <taxon>Eukaryota</taxon>
        <taxon>Fungi</taxon>
        <taxon>Fungi incertae sedis</taxon>
        <taxon>Mucoromycota</taxon>
        <taxon>Glomeromycotina</taxon>
        <taxon>Glomeromycetes</taxon>
        <taxon>Diversisporales</taxon>
        <taxon>Gigasporaceae</taxon>
        <taxon>Cetraspora</taxon>
    </lineage>
</organism>
<sequence length="163" mass="18807">IIKNQIDDEPIIFPSNATILLNEDVKPEITYVRVYSKKVDTALTYTYRNNLAYLLIVEAKLPNAPSYGVYDKLLRSINDAINSFIIYIAKDAKNITSILENLLKKLRWIAIFVAERRFSLMAIKLIDNYQFRLCFPIGEARVPVKSDNISDSIFLLSLLIYIR</sequence>
<feature type="non-terminal residue" evidence="1">
    <location>
        <position position="163"/>
    </location>
</feature>
<dbReference type="Proteomes" id="UP000789366">
    <property type="component" value="Unassembled WGS sequence"/>
</dbReference>
<accession>A0ACA9RE33</accession>
<feature type="non-terminal residue" evidence="1">
    <location>
        <position position="1"/>
    </location>
</feature>
<keyword evidence="2" id="KW-1185">Reference proteome</keyword>
<protein>
    <submittedName>
        <fullName evidence="1">4101_t:CDS:1</fullName>
    </submittedName>
</protein>
<dbReference type="EMBL" id="CAJVPW010068163">
    <property type="protein sequence ID" value="CAG8790060.1"/>
    <property type="molecule type" value="Genomic_DNA"/>
</dbReference>
<evidence type="ECO:0000313" key="1">
    <source>
        <dbReference type="EMBL" id="CAG8790060.1"/>
    </source>
</evidence>
<name>A0ACA9RE33_9GLOM</name>
<gene>
    <name evidence="1" type="ORF">SPELUC_LOCUS17153</name>
</gene>
<comment type="caution">
    <text evidence="1">The sequence shown here is derived from an EMBL/GenBank/DDBJ whole genome shotgun (WGS) entry which is preliminary data.</text>
</comment>